<keyword evidence="9" id="KW-1185">Reference proteome</keyword>
<accession>A0A423W901</accession>
<dbReference type="Gene3D" id="3.40.605.10">
    <property type="entry name" value="Aldehyde Dehydrogenase, Chain A, domain 1"/>
    <property type="match status" value="1"/>
</dbReference>
<dbReference type="AlphaFoldDB" id="A0A423W901"/>
<dbReference type="InterPro" id="IPR016162">
    <property type="entry name" value="Ald_DH_N"/>
</dbReference>
<dbReference type="InterPro" id="IPR044086">
    <property type="entry name" value="LUC3-like"/>
</dbReference>
<dbReference type="InterPro" id="IPR015590">
    <property type="entry name" value="Aldehyde_DH_dom"/>
</dbReference>
<dbReference type="OrthoDB" id="310895at2759"/>
<evidence type="ECO:0000256" key="3">
    <source>
        <dbReference type="ARBA" id="ARBA00024226"/>
    </source>
</evidence>
<evidence type="ECO:0000313" key="8">
    <source>
        <dbReference type="EMBL" id="ROV99832.1"/>
    </source>
</evidence>
<evidence type="ECO:0000313" key="9">
    <source>
        <dbReference type="Proteomes" id="UP000284375"/>
    </source>
</evidence>
<dbReference type="InterPro" id="IPR029510">
    <property type="entry name" value="Ald_DH_CS_GLU"/>
</dbReference>
<dbReference type="EMBL" id="LJZO01000010">
    <property type="protein sequence ID" value="ROV99832.1"/>
    <property type="molecule type" value="Genomic_DNA"/>
</dbReference>
<dbReference type="InterPro" id="IPR016161">
    <property type="entry name" value="Ald_DH/histidinol_DH"/>
</dbReference>
<reference evidence="8 9" key="1">
    <citation type="submission" date="2015-09" db="EMBL/GenBank/DDBJ databases">
        <title>Host preference determinants of Valsa canker pathogens revealed by comparative genomics.</title>
        <authorList>
            <person name="Yin Z."/>
            <person name="Huang L."/>
        </authorList>
    </citation>
    <scope>NUCLEOTIDE SEQUENCE [LARGE SCALE GENOMIC DNA]</scope>
    <source>
        <strain evidence="8 9">YSFL</strain>
    </source>
</reference>
<dbReference type="PROSITE" id="PS00687">
    <property type="entry name" value="ALDEHYDE_DEHYDR_GLU"/>
    <property type="match status" value="1"/>
</dbReference>
<dbReference type="CDD" id="cd07106">
    <property type="entry name" value="ALDH_AldA-AAD23400"/>
    <property type="match status" value="1"/>
</dbReference>
<dbReference type="PANTHER" id="PTHR11699">
    <property type="entry name" value="ALDEHYDE DEHYDROGENASE-RELATED"/>
    <property type="match status" value="1"/>
</dbReference>
<evidence type="ECO:0000256" key="4">
    <source>
        <dbReference type="ARBA" id="ARBA00049194"/>
    </source>
</evidence>
<evidence type="ECO:0000259" key="7">
    <source>
        <dbReference type="Pfam" id="PF00171"/>
    </source>
</evidence>
<feature type="domain" description="Aldehyde dehydrogenase" evidence="7">
    <location>
        <begin position="27"/>
        <end position="476"/>
    </location>
</feature>
<protein>
    <recommendedName>
        <fullName evidence="3">aldehyde dehydrogenase (NAD(+))</fullName>
        <ecNumber evidence="3">1.2.1.3</ecNumber>
    </recommendedName>
</protein>
<comment type="caution">
    <text evidence="8">The sequence shown here is derived from an EMBL/GenBank/DDBJ whole genome shotgun (WGS) entry which is preliminary data.</text>
</comment>
<sequence length="482" mass="52370">MGSAVDYKISFKTFHNVINNELVDTPKTCHSVNPATEEPLFEVPLSGQKEVDQVVAAARAALPGWRTKSWDERASYLEKLADALEANHDELRDLVILETGKAFSTANMELRLSIEHLRVTSTLRIPDETVEDSAERTAVVRYRPLGVGAAIIPWNMPILLGIGKIGPCILAGNVIITKPSPFAPYTHLKIAEMGAKILPPGVLQAVTGDESLGPLLTAHDGIDKISFTGSTATGKKVAKAAGATMKRVTLELGGNDAAIVCEDANIAKVVPKIAALALLSAGQICMNIKRIYVHEKIYEEFMKAFVEFIKTSLPHGPPTDKNVFIGPVQNGAQYTKVMELYEAAEKENWKIALGGLKEKRAGKGFFLPPTVIDDPAEGSLIETEEPFGPILPVMRWSDEDAVIRRANCLEAALGASVWSNDIAKATKIANQLEAGSVWVNTHFEVGPHMPFGGHKHSGIGMEWGVVGLKHWCNAQSFWTRKD</sequence>
<comment type="similarity">
    <text evidence="1 6">Belongs to the aldehyde dehydrogenase family.</text>
</comment>
<dbReference type="GO" id="GO:0004029">
    <property type="term" value="F:aldehyde dehydrogenase (NAD+) activity"/>
    <property type="evidence" value="ECO:0007669"/>
    <property type="project" value="UniProtKB-EC"/>
</dbReference>
<evidence type="ECO:0000256" key="5">
    <source>
        <dbReference type="PROSITE-ProRule" id="PRU10007"/>
    </source>
</evidence>
<evidence type="ECO:0000256" key="1">
    <source>
        <dbReference type="ARBA" id="ARBA00009986"/>
    </source>
</evidence>
<proteinExistence type="inferred from homology"/>
<keyword evidence="2 6" id="KW-0560">Oxidoreductase</keyword>
<organism evidence="8 9">
    <name type="scientific">Cytospora chrysosperma</name>
    <name type="common">Cytospora canker fungus</name>
    <name type="synonym">Sphaeria chrysosperma</name>
    <dbReference type="NCBI Taxonomy" id="252740"/>
    <lineage>
        <taxon>Eukaryota</taxon>
        <taxon>Fungi</taxon>
        <taxon>Dikarya</taxon>
        <taxon>Ascomycota</taxon>
        <taxon>Pezizomycotina</taxon>
        <taxon>Sordariomycetes</taxon>
        <taxon>Sordariomycetidae</taxon>
        <taxon>Diaporthales</taxon>
        <taxon>Cytosporaceae</taxon>
        <taxon>Cytospora</taxon>
    </lineage>
</organism>
<dbReference type="EC" id="1.2.1.3" evidence="3"/>
<dbReference type="Proteomes" id="UP000284375">
    <property type="component" value="Unassembled WGS sequence"/>
</dbReference>
<dbReference type="PROSITE" id="PS00070">
    <property type="entry name" value="ALDEHYDE_DEHYDR_CYS"/>
    <property type="match status" value="1"/>
</dbReference>
<dbReference type="SUPFAM" id="SSF53720">
    <property type="entry name" value="ALDH-like"/>
    <property type="match status" value="1"/>
</dbReference>
<dbReference type="Pfam" id="PF00171">
    <property type="entry name" value="Aldedh"/>
    <property type="match status" value="1"/>
</dbReference>
<name>A0A423W901_CYTCH</name>
<dbReference type="STRING" id="252740.A0A423W901"/>
<gene>
    <name evidence="8" type="ORF">VSDG_03062</name>
</gene>
<dbReference type="InterPro" id="IPR016163">
    <property type="entry name" value="Ald_DH_C"/>
</dbReference>
<dbReference type="InterPro" id="IPR016160">
    <property type="entry name" value="Ald_DH_CS_CYS"/>
</dbReference>
<dbReference type="Gene3D" id="3.40.309.10">
    <property type="entry name" value="Aldehyde Dehydrogenase, Chain A, domain 2"/>
    <property type="match status" value="1"/>
</dbReference>
<evidence type="ECO:0000256" key="6">
    <source>
        <dbReference type="RuleBase" id="RU003345"/>
    </source>
</evidence>
<evidence type="ECO:0000256" key="2">
    <source>
        <dbReference type="ARBA" id="ARBA00023002"/>
    </source>
</evidence>
<comment type="catalytic activity">
    <reaction evidence="4">
        <text>an aldehyde + NAD(+) + H2O = a carboxylate + NADH + 2 H(+)</text>
        <dbReference type="Rhea" id="RHEA:16185"/>
        <dbReference type="ChEBI" id="CHEBI:15377"/>
        <dbReference type="ChEBI" id="CHEBI:15378"/>
        <dbReference type="ChEBI" id="CHEBI:17478"/>
        <dbReference type="ChEBI" id="CHEBI:29067"/>
        <dbReference type="ChEBI" id="CHEBI:57540"/>
        <dbReference type="ChEBI" id="CHEBI:57945"/>
        <dbReference type="EC" id="1.2.1.3"/>
    </reaction>
</comment>
<feature type="active site" evidence="5">
    <location>
        <position position="251"/>
    </location>
</feature>
<dbReference type="FunFam" id="3.40.605.10:FF:000007">
    <property type="entry name" value="NAD/NADP-dependent betaine aldehyde dehydrogenase"/>
    <property type="match status" value="1"/>
</dbReference>